<feature type="signal peptide" evidence="1">
    <location>
        <begin position="1"/>
        <end position="15"/>
    </location>
</feature>
<organism evidence="2 3">
    <name type="scientific">Rhynchophorus ferrugineus</name>
    <name type="common">Red palm weevil</name>
    <name type="synonym">Curculio ferrugineus</name>
    <dbReference type="NCBI Taxonomy" id="354439"/>
    <lineage>
        <taxon>Eukaryota</taxon>
        <taxon>Metazoa</taxon>
        <taxon>Ecdysozoa</taxon>
        <taxon>Arthropoda</taxon>
        <taxon>Hexapoda</taxon>
        <taxon>Insecta</taxon>
        <taxon>Pterygota</taxon>
        <taxon>Neoptera</taxon>
        <taxon>Endopterygota</taxon>
        <taxon>Coleoptera</taxon>
        <taxon>Polyphaga</taxon>
        <taxon>Cucujiformia</taxon>
        <taxon>Curculionidae</taxon>
        <taxon>Dryophthorinae</taxon>
        <taxon>Rhynchophorus</taxon>
    </lineage>
</organism>
<evidence type="ECO:0008006" key="4">
    <source>
        <dbReference type="Google" id="ProtNLM"/>
    </source>
</evidence>
<evidence type="ECO:0000256" key="1">
    <source>
        <dbReference type="SAM" id="SignalP"/>
    </source>
</evidence>
<name>A0A834IP88_RHYFE</name>
<keyword evidence="1" id="KW-0732">Signal</keyword>
<accession>A0A834IP88</accession>
<reference evidence="2" key="1">
    <citation type="submission" date="2020-08" db="EMBL/GenBank/DDBJ databases">
        <title>Genome sequencing and assembly of the red palm weevil Rhynchophorus ferrugineus.</title>
        <authorList>
            <person name="Dias G.B."/>
            <person name="Bergman C.M."/>
            <person name="Manee M."/>
        </authorList>
    </citation>
    <scope>NUCLEOTIDE SEQUENCE</scope>
    <source>
        <strain evidence="2">AA-2017</strain>
        <tissue evidence="2">Whole larva</tissue>
    </source>
</reference>
<evidence type="ECO:0000313" key="2">
    <source>
        <dbReference type="EMBL" id="KAF7284829.1"/>
    </source>
</evidence>
<sequence length="110" mass="11852">MELFLLLWFAVICEAGIRFLSGTRPQQIVARVRRVHRAPLGAVASQHRTARLAPITAAMPGAEARRAPAPLTPGGARTRATAVAASTVLIAEHSTRSGRQRYPVSVYLLV</sequence>
<dbReference type="AlphaFoldDB" id="A0A834IP88"/>
<dbReference type="Proteomes" id="UP000625711">
    <property type="component" value="Unassembled WGS sequence"/>
</dbReference>
<gene>
    <name evidence="2" type="ORF">GWI33_021586</name>
</gene>
<protein>
    <recommendedName>
        <fullName evidence="4">Secreted protein</fullName>
    </recommendedName>
</protein>
<dbReference type="EMBL" id="JAACXV010000069">
    <property type="protein sequence ID" value="KAF7284829.1"/>
    <property type="molecule type" value="Genomic_DNA"/>
</dbReference>
<keyword evidence="3" id="KW-1185">Reference proteome</keyword>
<feature type="chain" id="PRO_5032356614" description="Secreted protein" evidence="1">
    <location>
        <begin position="16"/>
        <end position="110"/>
    </location>
</feature>
<comment type="caution">
    <text evidence="2">The sequence shown here is derived from an EMBL/GenBank/DDBJ whole genome shotgun (WGS) entry which is preliminary data.</text>
</comment>
<proteinExistence type="predicted"/>
<evidence type="ECO:0000313" key="3">
    <source>
        <dbReference type="Proteomes" id="UP000625711"/>
    </source>
</evidence>